<organism evidence="2">
    <name type="scientific">hydrothermal vent metagenome</name>
    <dbReference type="NCBI Taxonomy" id="652676"/>
    <lineage>
        <taxon>unclassified sequences</taxon>
        <taxon>metagenomes</taxon>
        <taxon>ecological metagenomes</taxon>
    </lineage>
</organism>
<dbReference type="Pfam" id="PF04748">
    <property type="entry name" value="Polysacc_deac_2"/>
    <property type="match status" value="1"/>
</dbReference>
<protein>
    <submittedName>
        <fullName evidence="2">Periplasmic protein YibQ, distant homology with nucleoside diphosphatase and polysaccharide deacetylase</fullName>
    </submittedName>
</protein>
<sequence>MNTKPTVYKKIIAFLSVAILFLLITNYLALRELDNIRRGDLPLVDKIVEEPVSKTVPASELKKRAGTIVLVIDDFGYRNDNISDGFLELGVSITCAIIPGHEQTSKFAQKANAAGQEVIIHMPMESSIPTSGKEDYSIKAGMTSEEIEWRMREVLKEIPEAVGMNNHQGSKVTTNGKVMSVIGSVLKKNKKYFIDSRTTPETVGEQTMRSLGVPTARRHVFLDNDSDVEKISAQLDKLVKVARKQGSALGIGHARPNTLEVLKNEIPKLLVEGFQFEFASNIVN</sequence>
<name>A0A160VH72_9ZZZZ</name>
<dbReference type="PANTHER" id="PTHR30105">
    <property type="entry name" value="UNCHARACTERIZED YIBQ-RELATED"/>
    <property type="match status" value="1"/>
</dbReference>
<gene>
    <name evidence="2" type="ORF">MGWOODY_Mmi2137</name>
</gene>
<dbReference type="EMBL" id="FAXC01000045">
    <property type="protein sequence ID" value="CUV08344.1"/>
    <property type="molecule type" value="Genomic_DNA"/>
</dbReference>
<dbReference type="CDD" id="cd10936">
    <property type="entry name" value="CE4_DAC2"/>
    <property type="match status" value="1"/>
</dbReference>
<evidence type="ECO:0000313" key="2">
    <source>
        <dbReference type="EMBL" id="CUV08344.1"/>
    </source>
</evidence>
<dbReference type="SUPFAM" id="SSF88713">
    <property type="entry name" value="Glycoside hydrolase/deacetylase"/>
    <property type="match status" value="1"/>
</dbReference>
<keyword evidence="1" id="KW-0812">Transmembrane</keyword>
<dbReference type="GO" id="GO:0005975">
    <property type="term" value="P:carbohydrate metabolic process"/>
    <property type="evidence" value="ECO:0007669"/>
    <property type="project" value="InterPro"/>
</dbReference>
<reference evidence="2" key="1">
    <citation type="submission" date="2015-10" db="EMBL/GenBank/DDBJ databases">
        <authorList>
            <person name="Gilbert D.G."/>
        </authorList>
    </citation>
    <scope>NUCLEOTIDE SEQUENCE</scope>
</reference>
<proteinExistence type="predicted"/>
<dbReference type="InterPro" id="IPR006837">
    <property type="entry name" value="Divergent_DAC"/>
</dbReference>
<keyword evidence="1" id="KW-1133">Transmembrane helix</keyword>
<keyword evidence="1" id="KW-0472">Membrane</keyword>
<accession>A0A160VH72</accession>
<dbReference type="InterPro" id="IPR011330">
    <property type="entry name" value="Glyco_hydro/deAcase_b/a-brl"/>
</dbReference>
<dbReference type="Gene3D" id="3.20.20.370">
    <property type="entry name" value="Glycoside hydrolase/deacetylase"/>
    <property type="match status" value="1"/>
</dbReference>
<dbReference type="AlphaFoldDB" id="A0A160VH72"/>
<evidence type="ECO:0000256" key="1">
    <source>
        <dbReference type="SAM" id="Phobius"/>
    </source>
</evidence>
<dbReference type="PANTHER" id="PTHR30105:SF2">
    <property type="entry name" value="DIVERGENT POLYSACCHARIDE DEACETYLASE SUPERFAMILY"/>
    <property type="match status" value="1"/>
</dbReference>
<feature type="transmembrane region" description="Helical" evidence="1">
    <location>
        <begin position="12"/>
        <end position="30"/>
    </location>
</feature>